<feature type="repeat" description="PPR" evidence="2">
    <location>
        <begin position="600"/>
        <end position="634"/>
    </location>
</feature>
<name>A0AAJ0C2W8_9PEZI</name>
<comment type="caution">
    <text evidence="4">The sequence shown here is derived from an EMBL/GenBank/DDBJ whole genome shotgun (WGS) entry which is preliminary data.</text>
</comment>
<feature type="repeat" description="PPR" evidence="2">
    <location>
        <begin position="482"/>
        <end position="516"/>
    </location>
</feature>
<feature type="repeat" description="PPR" evidence="2">
    <location>
        <begin position="752"/>
        <end position="786"/>
    </location>
</feature>
<keyword evidence="5" id="KW-1185">Reference proteome</keyword>
<dbReference type="PROSITE" id="PS51375">
    <property type="entry name" value="PPR"/>
    <property type="match status" value="3"/>
</dbReference>
<protein>
    <recommendedName>
        <fullName evidence="6">Pentacotripeptide-repeat region of PRORP domain-containing protein</fullName>
    </recommendedName>
</protein>
<dbReference type="InterPro" id="IPR050872">
    <property type="entry name" value="PPR_P_subfamily"/>
</dbReference>
<feature type="region of interest" description="Disordered" evidence="3">
    <location>
        <begin position="18"/>
        <end position="81"/>
    </location>
</feature>
<dbReference type="Pfam" id="PF13041">
    <property type="entry name" value="PPR_2"/>
    <property type="match status" value="1"/>
</dbReference>
<dbReference type="RefSeq" id="XP_060285362.1">
    <property type="nucleotide sequence ID" value="XM_060427376.1"/>
</dbReference>
<evidence type="ECO:0000313" key="4">
    <source>
        <dbReference type="EMBL" id="KAK1769149.1"/>
    </source>
</evidence>
<organism evidence="4 5">
    <name type="scientific">Phialemonium atrogriseum</name>
    <dbReference type="NCBI Taxonomy" id="1093897"/>
    <lineage>
        <taxon>Eukaryota</taxon>
        <taxon>Fungi</taxon>
        <taxon>Dikarya</taxon>
        <taxon>Ascomycota</taxon>
        <taxon>Pezizomycotina</taxon>
        <taxon>Sordariomycetes</taxon>
        <taxon>Sordariomycetidae</taxon>
        <taxon>Cephalothecales</taxon>
        <taxon>Cephalothecaceae</taxon>
        <taxon>Phialemonium</taxon>
    </lineage>
</organism>
<dbReference type="EMBL" id="MU839003">
    <property type="protein sequence ID" value="KAK1769149.1"/>
    <property type="molecule type" value="Genomic_DNA"/>
</dbReference>
<evidence type="ECO:0000256" key="2">
    <source>
        <dbReference type="PROSITE-ProRule" id="PRU00708"/>
    </source>
</evidence>
<dbReference type="AlphaFoldDB" id="A0AAJ0C2W8"/>
<comment type="similarity">
    <text evidence="1">Belongs to the PPR family. P subfamily.</text>
</comment>
<dbReference type="Proteomes" id="UP001244011">
    <property type="component" value="Unassembled WGS sequence"/>
</dbReference>
<dbReference type="NCBIfam" id="TIGR00756">
    <property type="entry name" value="PPR"/>
    <property type="match status" value="2"/>
</dbReference>
<gene>
    <name evidence="4" type="ORF">QBC33DRAFT_532423</name>
</gene>
<dbReference type="GeneID" id="85310563"/>
<feature type="compositionally biased region" description="Low complexity" evidence="3">
    <location>
        <begin position="34"/>
        <end position="46"/>
    </location>
</feature>
<dbReference type="InterPro" id="IPR011990">
    <property type="entry name" value="TPR-like_helical_dom_sf"/>
</dbReference>
<evidence type="ECO:0008006" key="6">
    <source>
        <dbReference type="Google" id="ProtNLM"/>
    </source>
</evidence>
<evidence type="ECO:0000256" key="3">
    <source>
        <dbReference type="SAM" id="MobiDB-lite"/>
    </source>
</evidence>
<evidence type="ECO:0000256" key="1">
    <source>
        <dbReference type="ARBA" id="ARBA00007626"/>
    </source>
</evidence>
<feature type="compositionally biased region" description="Basic and acidic residues" evidence="3">
    <location>
        <begin position="71"/>
        <end position="80"/>
    </location>
</feature>
<accession>A0AAJ0C2W8</accession>
<dbReference type="InterPro" id="IPR002885">
    <property type="entry name" value="PPR_rpt"/>
</dbReference>
<evidence type="ECO:0000313" key="5">
    <source>
        <dbReference type="Proteomes" id="UP001244011"/>
    </source>
</evidence>
<dbReference type="Pfam" id="PF01535">
    <property type="entry name" value="PPR"/>
    <property type="match status" value="3"/>
</dbReference>
<reference evidence="4" key="1">
    <citation type="submission" date="2023-06" db="EMBL/GenBank/DDBJ databases">
        <title>Genome-scale phylogeny and comparative genomics of the fungal order Sordariales.</title>
        <authorList>
            <consortium name="Lawrence Berkeley National Laboratory"/>
            <person name="Hensen N."/>
            <person name="Bonometti L."/>
            <person name="Westerberg I."/>
            <person name="Brannstrom I.O."/>
            <person name="Guillou S."/>
            <person name="Cros-Aarteil S."/>
            <person name="Calhoun S."/>
            <person name="Haridas S."/>
            <person name="Kuo A."/>
            <person name="Mondo S."/>
            <person name="Pangilinan J."/>
            <person name="Riley R."/>
            <person name="Labutti K."/>
            <person name="Andreopoulos B."/>
            <person name="Lipzen A."/>
            <person name="Chen C."/>
            <person name="Yanf M."/>
            <person name="Daum C."/>
            <person name="Ng V."/>
            <person name="Clum A."/>
            <person name="Steindorff A."/>
            <person name="Ohm R."/>
            <person name="Martin F."/>
            <person name="Silar P."/>
            <person name="Natvig D."/>
            <person name="Lalanne C."/>
            <person name="Gautier V."/>
            <person name="Ament-Velasquez S.L."/>
            <person name="Kruys A."/>
            <person name="Hutchinson M.I."/>
            <person name="Powell A.J."/>
            <person name="Barry K."/>
            <person name="Miller A.N."/>
            <person name="Grigoriev I.V."/>
            <person name="Debuchy R."/>
            <person name="Gladieux P."/>
            <person name="Thoren M.H."/>
            <person name="Johannesson H."/>
        </authorList>
    </citation>
    <scope>NUCLEOTIDE SEQUENCE</scope>
    <source>
        <strain evidence="4">8032-3</strain>
    </source>
</reference>
<proteinExistence type="inferred from homology"/>
<dbReference type="PANTHER" id="PTHR46128">
    <property type="entry name" value="MITOCHONDRIAL GROUP I INTRON SPLICING FACTOR CCM1"/>
    <property type="match status" value="1"/>
</dbReference>
<dbReference type="PANTHER" id="PTHR46128:SF358">
    <property type="entry name" value="TETRATRICOPEPTIDE REPEAT (TPR)-LIKE SUPERFAMILY PROTEIN"/>
    <property type="match status" value="1"/>
</dbReference>
<sequence length="862" mass="96286">MRHRGVVCSACRSKLLIQGSGTPRPRWQASRDLGTAAQAAGGTETTDSTRKASRPRSKNPAPARHQPPWVERQRARRGIDEVESSGPLAVFRKVLDAQAKETDRPTSTTPPANLELYKDVAKLEEMLAQSNIPTSTCFRFFESRIYPTISQPNRIRDRVSKRLMTRVASEKPNDFESGDLPSVTRISQIQLELGLLDPKAWATMTTRLLQHICRISTAPGDYTTIESYENAMARRVTLLQDLIGNWKIFNVPRIVALRAGDAAKAAQEPRLPSLDMKTISWNSKKGKSHLSIAALFPQYAPNQLQTATYAAIATFVLFSDPYNRTDRVMRQETAPFVDAVGMILSKRPPRKDQLGPMFEDYPDLSQYVTSRWSTVLPQLAGQSKLQGVDQKIRANHAARAQTMDGIHRQLGQALKTRSLEAVDRTWKGFWGEATTPTPERAGRLRNSAELFNYFIMAYMGMRQPKRAIDVWNCMVQIGVVPTLKTWNSMIDGCKRARNPAGLKAVWQQLIAAGIALDTPIWTARIAGLIELGEPEAGLAALDEMARLWNERAASGKDSSSAVRPSIEPVNAALAGLLRLDRVAVAKSLLAWAARQGIQPDIFTFNTLLRPMVRQGLSDEVANIFTMMKNQGVEADVATFTILIEGALGDMGDQSPERQVEMVTSMLRDVEAAGVEANMITYAKMVHVLLQQGDRAGESVKAVLAHIWGKGLELTSHIYTMLAEHYFSRDPPDPQAVTTLIASRRLQENRDIDRVFWERVIKGYCQVGDVDRALRLFERLDRSGSRITLSTLYELLVALVRAQRMEAASAIVDVAWKFRDQLEQADVADDGGRFWKHRFWHRAEQYGLLRECHLASFQAANSA</sequence>
<dbReference type="Gene3D" id="1.25.40.10">
    <property type="entry name" value="Tetratricopeptide repeat domain"/>
    <property type="match status" value="3"/>
</dbReference>